<keyword evidence="4" id="KW-1185">Reference proteome</keyword>
<dbReference type="Pfam" id="PF12727">
    <property type="entry name" value="PBP_like"/>
    <property type="match status" value="1"/>
</dbReference>
<dbReference type="InterPro" id="IPR010093">
    <property type="entry name" value="SinI_DNA-bd"/>
</dbReference>
<dbReference type="NCBIfam" id="TIGR01764">
    <property type="entry name" value="excise"/>
    <property type="match status" value="1"/>
</dbReference>
<dbReference type="GO" id="GO:0003677">
    <property type="term" value="F:DNA binding"/>
    <property type="evidence" value="ECO:0007669"/>
    <property type="project" value="InterPro"/>
</dbReference>
<dbReference type="OrthoDB" id="9805928at2"/>
<dbReference type="Proteomes" id="UP000265816">
    <property type="component" value="Unassembled WGS sequence"/>
</dbReference>
<comment type="caution">
    <text evidence="3">The sequence shown here is derived from an EMBL/GenBank/DDBJ whole genome shotgun (WGS) entry which is preliminary data.</text>
</comment>
<evidence type="ECO:0000313" key="3">
    <source>
        <dbReference type="EMBL" id="RID82227.1"/>
    </source>
</evidence>
<reference evidence="3 4" key="1">
    <citation type="submission" date="2018-08" db="EMBL/GenBank/DDBJ databases">
        <title>Bacillus jemisoniae sp. nov., Bacillus chryseoplanitiae sp. nov., Bacillus resnikiae sp. nov., and Bacillus frankliniae sp. nov., isolated from Viking spacecraft and associated surfaces.</title>
        <authorList>
            <person name="Seuylemezian A."/>
            <person name="Vaishampayan P."/>
        </authorList>
    </citation>
    <scope>NUCLEOTIDE SEQUENCE [LARGE SCALE GENOMIC DNA]</scope>
    <source>
        <strain evidence="3 4">JJ-247</strain>
    </source>
</reference>
<dbReference type="SUPFAM" id="SSF53850">
    <property type="entry name" value="Periplasmic binding protein-like II"/>
    <property type="match status" value="1"/>
</dbReference>
<evidence type="ECO:0000313" key="4">
    <source>
        <dbReference type="Proteomes" id="UP000265816"/>
    </source>
</evidence>
<protein>
    <submittedName>
        <fullName evidence="3">Helix-turn-helix domain-containing protein</fullName>
    </submittedName>
</protein>
<dbReference type="PANTHER" id="PTHR38431">
    <property type="entry name" value="BLL2305 PROTEIN"/>
    <property type="match status" value="1"/>
</dbReference>
<dbReference type="PANTHER" id="PTHR38431:SF1">
    <property type="entry name" value="BLL2305 PROTEIN"/>
    <property type="match status" value="1"/>
</dbReference>
<dbReference type="InterPro" id="IPR041657">
    <property type="entry name" value="HTH_17"/>
</dbReference>
<dbReference type="Gene3D" id="3.40.190.10">
    <property type="entry name" value="Periplasmic binding protein-like II"/>
    <property type="match status" value="1"/>
</dbReference>
<dbReference type="RefSeq" id="WP_119114534.1">
    <property type="nucleotide sequence ID" value="NZ_CBCSEO010000018.1"/>
</dbReference>
<evidence type="ECO:0000259" key="1">
    <source>
        <dbReference type="Pfam" id="PF12727"/>
    </source>
</evidence>
<dbReference type="InterPro" id="IPR024370">
    <property type="entry name" value="PBP_domain"/>
</dbReference>
<accession>A0A398AX49</accession>
<name>A0A398AX49_9BACI</name>
<proteinExistence type="predicted"/>
<dbReference type="SUPFAM" id="SSF46955">
    <property type="entry name" value="Putative DNA-binding domain"/>
    <property type="match status" value="1"/>
</dbReference>
<gene>
    <name evidence="3" type="ORF">D1970_19530</name>
</gene>
<dbReference type="Pfam" id="PF12728">
    <property type="entry name" value="HTH_17"/>
    <property type="match status" value="1"/>
</dbReference>
<feature type="domain" description="Helix-turn-helix" evidence="2">
    <location>
        <begin position="7"/>
        <end position="54"/>
    </location>
</feature>
<feature type="domain" description="PBP" evidence="1">
    <location>
        <begin position="99"/>
        <end position="282"/>
    </location>
</feature>
<dbReference type="AlphaFoldDB" id="A0A398AX49"/>
<organism evidence="3 4">
    <name type="scientific">Mesobacillus zeae</name>
    <dbReference type="NCBI Taxonomy" id="1917180"/>
    <lineage>
        <taxon>Bacteria</taxon>
        <taxon>Bacillati</taxon>
        <taxon>Bacillota</taxon>
        <taxon>Bacilli</taxon>
        <taxon>Bacillales</taxon>
        <taxon>Bacillaceae</taxon>
        <taxon>Mesobacillus</taxon>
    </lineage>
</organism>
<evidence type="ECO:0000259" key="2">
    <source>
        <dbReference type="Pfam" id="PF12728"/>
    </source>
</evidence>
<dbReference type="EMBL" id="QWVT01000040">
    <property type="protein sequence ID" value="RID82227.1"/>
    <property type="molecule type" value="Genomic_DNA"/>
</dbReference>
<sequence>MPKELSYTIEEVSQLLKVSKLTLYDLVKKGELPVFRVGRQMRIDANDLDTFIHREKRTDSTKFQPPVRELNKNRIKDSAVIVISGQDFVLDILGKYVEKRTSFKTLRSYTGSLNGLISMYNEECDIVSLHMFDGDTGEYNLPYTKKILVGYPYVLLNLLSRKAGLYVKKGNPFNLTSWGDLNQDGITIVNREKGSGARILLDEQLRLNEISARNIKGYDHEETNHLSVASAVASGHADVGVGIEKVAKMAGIDFVPLITERYDLVILKSAKTEHLISVVKKILSSSEFQSEVHSLGDYDILNTGTVYYDSF</sequence>
<dbReference type="InterPro" id="IPR009061">
    <property type="entry name" value="DNA-bd_dom_put_sf"/>
</dbReference>